<dbReference type="AlphaFoldDB" id="A0A1A8W625"/>
<accession>A0A1A8W625</accession>
<evidence type="ECO:0000313" key="1">
    <source>
        <dbReference type="EMBL" id="SBS88426.1"/>
    </source>
</evidence>
<reference evidence="3 4" key="1">
    <citation type="submission" date="2016-05" db="EMBL/GenBank/DDBJ databases">
        <authorList>
            <person name="Naeem Raeece"/>
        </authorList>
    </citation>
    <scope>NUCLEOTIDE SEQUENCE [LARGE SCALE GENOMIC DNA]</scope>
</reference>
<dbReference type="Proteomes" id="UP000078546">
    <property type="component" value="Unassembled WGS sequence"/>
</dbReference>
<organism evidence="1 4">
    <name type="scientific">Plasmodium ovale curtisi</name>
    <dbReference type="NCBI Taxonomy" id="864141"/>
    <lineage>
        <taxon>Eukaryota</taxon>
        <taxon>Sar</taxon>
        <taxon>Alveolata</taxon>
        <taxon>Apicomplexa</taxon>
        <taxon>Aconoidasida</taxon>
        <taxon>Haemosporida</taxon>
        <taxon>Plasmodiidae</taxon>
        <taxon>Plasmodium</taxon>
        <taxon>Plasmodium (Plasmodium)</taxon>
    </lineage>
</organism>
<reference evidence="1" key="2">
    <citation type="submission" date="2016-05" db="EMBL/GenBank/DDBJ databases">
        <authorList>
            <person name="Lavstsen T."/>
            <person name="Jespersen J.S."/>
        </authorList>
    </citation>
    <scope>NUCLEOTIDE SEQUENCE [LARGE SCALE GENOMIC DNA]</scope>
</reference>
<name>A0A1A8W625_PLAOA</name>
<evidence type="ECO:0000313" key="4">
    <source>
        <dbReference type="Proteomes" id="UP000078560"/>
    </source>
</evidence>
<protein>
    <submittedName>
        <fullName evidence="1">Uncharacterized protein</fullName>
    </submittedName>
</protein>
<gene>
    <name evidence="2" type="ORF">POVCU1_044910</name>
    <name evidence="1" type="ORF">POVCU2_0048390</name>
</gene>
<dbReference type="Proteomes" id="UP000078560">
    <property type="component" value="Unassembled WGS sequence"/>
</dbReference>
<dbReference type="EMBL" id="FLQU01000634">
    <property type="protein sequence ID" value="SBS88426.1"/>
    <property type="molecule type" value="Genomic_DNA"/>
</dbReference>
<proteinExistence type="predicted"/>
<dbReference type="EMBL" id="FLQV01000817">
    <property type="protein sequence ID" value="SBS98279.1"/>
    <property type="molecule type" value="Genomic_DNA"/>
</dbReference>
<sequence length="90" mass="10346">MFSCKLVNIFLRRKESRKILHPHVEDVRAYGYLRPGAFYPTHLTLLNYSPQESQAFEAAEVPEELEESEDSKSSQVSEAFQLFAIAILNL</sequence>
<evidence type="ECO:0000313" key="3">
    <source>
        <dbReference type="Proteomes" id="UP000078546"/>
    </source>
</evidence>
<evidence type="ECO:0000313" key="2">
    <source>
        <dbReference type="EMBL" id="SBS98279.1"/>
    </source>
</evidence>